<dbReference type="Proteomes" id="UP001159427">
    <property type="component" value="Unassembled WGS sequence"/>
</dbReference>
<proteinExistence type="predicted"/>
<organism evidence="1 2">
    <name type="scientific">Porites evermanni</name>
    <dbReference type="NCBI Taxonomy" id="104178"/>
    <lineage>
        <taxon>Eukaryota</taxon>
        <taxon>Metazoa</taxon>
        <taxon>Cnidaria</taxon>
        <taxon>Anthozoa</taxon>
        <taxon>Hexacorallia</taxon>
        <taxon>Scleractinia</taxon>
        <taxon>Fungiina</taxon>
        <taxon>Poritidae</taxon>
        <taxon>Porites</taxon>
    </lineage>
</organism>
<evidence type="ECO:0000313" key="2">
    <source>
        <dbReference type="Proteomes" id="UP001159427"/>
    </source>
</evidence>
<dbReference type="EMBL" id="CALNXI010000944">
    <property type="protein sequence ID" value="CAH3148081.1"/>
    <property type="molecule type" value="Genomic_DNA"/>
</dbReference>
<evidence type="ECO:0000313" key="1">
    <source>
        <dbReference type="EMBL" id="CAH3148081.1"/>
    </source>
</evidence>
<comment type="caution">
    <text evidence="1">The sequence shown here is derived from an EMBL/GenBank/DDBJ whole genome shotgun (WGS) entry which is preliminary data.</text>
</comment>
<name>A0ABN8PTB6_9CNID</name>
<reference evidence="1 2" key="1">
    <citation type="submission" date="2022-05" db="EMBL/GenBank/DDBJ databases">
        <authorList>
            <consortium name="Genoscope - CEA"/>
            <person name="William W."/>
        </authorList>
    </citation>
    <scope>NUCLEOTIDE SEQUENCE [LARGE SCALE GENOMIC DNA]</scope>
</reference>
<sequence length="86" mass="10274">MTNFLRKLVFSFIASSLLILNLIHARHLLPRRDIQPPVENYFPETSSYHRPWYGGRREAELPKKLWKSQAFAREFKQRENDVKSDS</sequence>
<protein>
    <submittedName>
        <fullName evidence="1">Uncharacterized protein</fullName>
    </submittedName>
</protein>
<accession>A0ABN8PTB6</accession>
<gene>
    <name evidence="1" type="ORF">PEVE_00044485</name>
</gene>
<keyword evidence="2" id="KW-1185">Reference proteome</keyword>